<proteinExistence type="inferred from homology"/>
<evidence type="ECO:0000256" key="2">
    <source>
        <dbReference type="ARBA" id="ARBA00009410"/>
    </source>
</evidence>
<comment type="caution">
    <text evidence="6">The sequence shown here is derived from an EMBL/GenBank/DDBJ whole genome shotgun (WGS) entry which is preliminary data.</text>
</comment>
<dbReference type="Pfam" id="PF01266">
    <property type="entry name" value="DAO"/>
    <property type="match status" value="1"/>
</dbReference>
<keyword evidence="4" id="KW-0560">Oxidoreductase</keyword>
<dbReference type="PANTHER" id="PTHR13847:SF286">
    <property type="entry name" value="D-AMINO ACID DEHYDROGENASE"/>
    <property type="match status" value="1"/>
</dbReference>
<organism evidence="6 7">
    <name type="scientific">Microbacterium stercoris</name>
    <dbReference type="NCBI Taxonomy" id="2820289"/>
    <lineage>
        <taxon>Bacteria</taxon>
        <taxon>Bacillati</taxon>
        <taxon>Actinomycetota</taxon>
        <taxon>Actinomycetes</taxon>
        <taxon>Micrococcales</taxon>
        <taxon>Microbacteriaceae</taxon>
        <taxon>Microbacterium</taxon>
    </lineage>
</organism>
<protein>
    <submittedName>
        <fullName evidence="6">TIGR03364 family FAD-dependent oxidoreductase</fullName>
    </submittedName>
</protein>
<dbReference type="SUPFAM" id="SSF51905">
    <property type="entry name" value="FAD/NAD(P)-binding domain"/>
    <property type="match status" value="1"/>
</dbReference>
<keyword evidence="3" id="KW-0285">Flavoprotein</keyword>
<evidence type="ECO:0000256" key="4">
    <source>
        <dbReference type="ARBA" id="ARBA00023002"/>
    </source>
</evidence>
<dbReference type="Proteomes" id="UP000680132">
    <property type="component" value="Unassembled WGS sequence"/>
</dbReference>
<dbReference type="Gene3D" id="3.50.50.60">
    <property type="entry name" value="FAD/NAD(P)-binding domain"/>
    <property type="match status" value="1"/>
</dbReference>
<dbReference type="InterPro" id="IPR006076">
    <property type="entry name" value="FAD-dep_OxRdtase"/>
</dbReference>
<dbReference type="GO" id="GO:0005737">
    <property type="term" value="C:cytoplasm"/>
    <property type="evidence" value="ECO:0007669"/>
    <property type="project" value="TreeGrafter"/>
</dbReference>
<evidence type="ECO:0000256" key="3">
    <source>
        <dbReference type="ARBA" id="ARBA00022630"/>
    </source>
</evidence>
<accession>A0A939QNA7</accession>
<sequence>MSAQHYDLAVVGSGIVGLGHAAAAMERGLRVVVIDRATAIAGATVRNFGHIGTSAHAGEAREYAERARELWLRYAPRGGFWLRQPGTLVVARSDEEHAVLAEARQGTLLSGEEVARRVPVRGAVGAAFLERDVQVDPRAAAPALAGYLARRGVEFRWRTSALGVEPGVLHTSRGEIHAEAIVFAVNADVDHLFPEIAERHGIVRCGLDMMLTDGIGLGIPLLTGSSMLRYSAFAATDAATALRARFAEKDPEILARDVNQMYTERPDGTLLVGDTHYRDVTVAPFQDEAAFELLDRLARELFGRRRLRVRERWQGVYAAAPQDFLRVAPLDGVRVVSVTTGIGMTTGLGLADSVVAELFG</sequence>
<comment type="cofactor">
    <cofactor evidence="1">
        <name>FAD</name>
        <dbReference type="ChEBI" id="CHEBI:57692"/>
    </cofactor>
</comment>
<dbReference type="InterPro" id="IPR017741">
    <property type="entry name" value="FAD-dependent_OxRdtase_HpnW"/>
</dbReference>
<dbReference type="GO" id="GO:0016491">
    <property type="term" value="F:oxidoreductase activity"/>
    <property type="evidence" value="ECO:0007669"/>
    <property type="project" value="UniProtKB-KW"/>
</dbReference>
<dbReference type="Gene3D" id="3.30.9.10">
    <property type="entry name" value="D-Amino Acid Oxidase, subunit A, domain 2"/>
    <property type="match status" value="1"/>
</dbReference>
<dbReference type="PANTHER" id="PTHR13847">
    <property type="entry name" value="SARCOSINE DEHYDROGENASE-RELATED"/>
    <property type="match status" value="1"/>
</dbReference>
<evidence type="ECO:0000259" key="5">
    <source>
        <dbReference type="Pfam" id="PF01266"/>
    </source>
</evidence>
<evidence type="ECO:0000313" key="6">
    <source>
        <dbReference type="EMBL" id="MBO3664872.1"/>
    </source>
</evidence>
<dbReference type="InterPro" id="IPR036188">
    <property type="entry name" value="FAD/NAD-bd_sf"/>
</dbReference>
<evidence type="ECO:0000256" key="1">
    <source>
        <dbReference type="ARBA" id="ARBA00001974"/>
    </source>
</evidence>
<dbReference type="RefSeq" id="WP_208504998.1">
    <property type="nucleotide sequence ID" value="NZ_JAGFOA010000007.1"/>
</dbReference>
<feature type="domain" description="FAD dependent oxidoreductase" evidence="5">
    <location>
        <begin position="7"/>
        <end position="353"/>
    </location>
</feature>
<dbReference type="EMBL" id="JAGFOA010000007">
    <property type="protein sequence ID" value="MBO3664872.1"/>
    <property type="molecule type" value="Genomic_DNA"/>
</dbReference>
<dbReference type="NCBIfam" id="TIGR03364">
    <property type="entry name" value="HpnW_proposed"/>
    <property type="match status" value="1"/>
</dbReference>
<reference evidence="6" key="1">
    <citation type="submission" date="2021-03" db="EMBL/GenBank/DDBJ databases">
        <title>Microbacterium sp. nov., a novel actinobacterium isolated from cow dung.</title>
        <authorList>
            <person name="Zhang L."/>
        </authorList>
    </citation>
    <scope>NUCLEOTIDE SEQUENCE</scope>
    <source>
        <strain evidence="6">NEAU-LLB</strain>
    </source>
</reference>
<dbReference type="AlphaFoldDB" id="A0A939QNA7"/>
<keyword evidence="7" id="KW-1185">Reference proteome</keyword>
<comment type="similarity">
    <text evidence="2">Belongs to the DadA oxidoreductase family.</text>
</comment>
<gene>
    <name evidence="6" type="ORF">J5V96_15355</name>
</gene>
<name>A0A939QNA7_9MICO</name>
<evidence type="ECO:0000313" key="7">
    <source>
        <dbReference type="Proteomes" id="UP000680132"/>
    </source>
</evidence>